<dbReference type="Gramene" id="novel_model_6229_5bd9a17a">
    <property type="protein sequence ID" value="cds.novel_model_6229_5bd9a17a"/>
    <property type="gene ID" value="novel_gene_3234_5bd9a17a"/>
</dbReference>
<sequence>MLPSSVQEAMAMQVILLIVLENIYTCQLCESYYRSLRDSTIYTFTWFFFPLHQSHLYILRD</sequence>
<dbReference type="EnsemblPlants" id="novel_model_6229_5bd9a17a">
    <property type="protein sequence ID" value="cds.novel_model_6229_5bd9a17a"/>
    <property type="gene ID" value="novel_gene_3234_5bd9a17a"/>
</dbReference>
<proteinExistence type="predicted"/>
<dbReference type="Proteomes" id="UP000596661">
    <property type="component" value="Chromosome 7"/>
</dbReference>
<evidence type="ECO:0000313" key="1">
    <source>
        <dbReference type="EnsemblPlants" id="cds.novel_model_6229_5bd9a17a"/>
    </source>
</evidence>
<reference evidence="1" key="1">
    <citation type="submission" date="2018-11" db="EMBL/GenBank/DDBJ databases">
        <authorList>
            <person name="Grassa J C."/>
        </authorList>
    </citation>
    <scope>NUCLEOTIDE SEQUENCE [LARGE SCALE GENOMIC DNA]</scope>
</reference>
<reference evidence="1" key="2">
    <citation type="submission" date="2021-03" db="UniProtKB">
        <authorList>
            <consortium name="EnsemblPlants"/>
        </authorList>
    </citation>
    <scope>IDENTIFICATION</scope>
</reference>
<dbReference type="EMBL" id="UZAU01000650">
    <property type="status" value="NOT_ANNOTATED_CDS"/>
    <property type="molecule type" value="Genomic_DNA"/>
</dbReference>
<protein>
    <submittedName>
        <fullName evidence="1">Uncharacterized protein</fullName>
    </submittedName>
</protein>
<evidence type="ECO:0000313" key="2">
    <source>
        <dbReference type="Proteomes" id="UP000596661"/>
    </source>
</evidence>
<name>A0A803R851_CANSA</name>
<dbReference type="AlphaFoldDB" id="A0A803R851"/>
<organism evidence="1 2">
    <name type="scientific">Cannabis sativa</name>
    <name type="common">Hemp</name>
    <name type="synonym">Marijuana</name>
    <dbReference type="NCBI Taxonomy" id="3483"/>
    <lineage>
        <taxon>Eukaryota</taxon>
        <taxon>Viridiplantae</taxon>
        <taxon>Streptophyta</taxon>
        <taxon>Embryophyta</taxon>
        <taxon>Tracheophyta</taxon>
        <taxon>Spermatophyta</taxon>
        <taxon>Magnoliopsida</taxon>
        <taxon>eudicotyledons</taxon>
        <taxon>Gunneridae</taxon>
        <taxon>Pentapetalae</taxon>
        <taxon>rosids</taxon>
        <taxon>fabids</taxon>
        <taxon>Rosales</taxon>
        <taxon>Cannabaceae</taxon>
        <taxon>Cannabis</taxon>
    </lineage>
</organism>
<keyword evidence="2" id="KW-1185">Reference proteome</keyword>
<accession>A0A803R851</accession>